<feature type="transmembrane region" description="Helical" evidence="9">
    <location>
        <begin position="374"/>
        <end position="393"/>
    </location>
</feature>
<evidence type="ECO:0000256" key="2">
    <source>
        <dbReference type="ARBA" id="ARBA00012637"/>
    </source>
</evidence>
<feature type="domain" description="FAD/NAD(P)-binding" evidence="10">
    <location>
        <begin position="10"/>
        <end position="327"/>
    </location>
</feature>
<evidence type="ECO:0000256" key="9">
    <source>
        <dbReference type="SAM" id="Phobius"/>
    </source>
</evidence>
<evidence type="ECO:0000256" key="8">
    <source>
        <dbReference type="SAM" id="MobiDB-lite"/>
    </source>
</evidence>
<comment type="catalytic activity">
    <reaction evidence="7">
        <text>a quinone + NADH + H(+) = a quinol + NAD(+)</text>
        <dbReference type="Rhea" id="RHEA:46160"/>
        <dbReference type="ChEBI" id="CHEBI:15378"/>
        <dbReference type="ChEBI" id="CHEBI:24646"/>
        <dbReference type="ChEBI" id="CHEBI:57540"/>
        <dbReference type="ChEBI" id="CHEBI:57945"/>
        <dbReference type="ChEBI" id="CHEBI:132124"/>
        <dbReference type="EC" id="1.6.5.9"/>
    </reaction>
</comment>
<keyword evidence="6" id="KW-0520">NAD</keyword>
<dbReference type="InterPro" id="IPR036188">
    <property type="entry name" value="FAD/NAD-bd_sf"/>
</dbReference>
<sequence>MSQVAPAKPRVVIIGAGFVGLYAAKALRNAPVDVVIVDQNNYHTFQPLIYQVATAALEPEEVAHGVRAIFRRQQNFAFRQATVSGVDWEGKALELVGGDTLEFDYLIIGAGAVYNDFGIPGVKEHAFYLKSLSEAVNIRSHILRQFERASADPSLIDQGALNVVIVGGGPTGVEMAGALTELFSRVLPKDYPNLDVSRAKVILVEMLDFLLPPYGERSRAYSEEVLRERGVEVRLGTALAEVRDHEVEFKGGETVPTETLIWAAGVRGNPLVDALDVELEKAARIKVNPDLSLPGHPYAFAAGDVAGSKYEDGKLHPQVAQVAIQGGKFIAKTIAAEVEGKGGRGTFTYFDKGNMAIIGRNAGVAELSKVFGGLRLRGLLGWLAWLFIHLVYLPGYRNRVNAFTDWVYSYFTFDRRARLITEMAPSPTEVTNHTDGAASEQQVTRKNREAQFVAR</sequence>
<dbReference type="Gene3D" id="3.50.50.100">
    <property type="match status" value="1"/>
</dbReference>
<keyword evidence="9" id="KW-0472">Membrane</keyword>
<evidence type="ECO:0000313" key="11">
    <source>
        <dbReference type="EMBL" id="CAA9587021.1"/>
    </source>
</evidence>
<feature type="compositionally biased region" description="Polar residues" evidence="8">
    <location>
        <begin position="428"/>
        <end position="444"/>
    </location>
</feature>
<evidence type="ECO:0000259" key="10">
    <source>
        <dbReference type="Pfam" id="PF07992"/>
    </source>
</evidence>
<dbReference type="EC" id="1.6.5.9" evidence="2"/>
<name>A0A6J4VRS6_9DEIN</name>
<evidence type="ECO:0000256" key="6">
    <source>
        <dbReference type="ARBA" id="ARBA00023027"/>
    </source>
</evidence>
<evidence type="ECO:0000256" key="7">
    <source>
        <dbReference type="ARBA" id="ARBA00047599"/>
    </source>
</evidence>
<dbReference type="SUPFAM" id="SSF51905">
    <property type="entry name" value="FAD/NAD(P)-binding domain"/>
    <property type="match status" value="1"/>
</dbReference>
<evidence type="ECO:0000256" key="4">
    <source>
        <dbReference type="ARBA" id="ARBA00022827"/>
    </source>
</evidence>
<evidence type="ECO:0000256" key="5">
    <source>
        <dbReference type="ARBA" id="ARBA00023002"/>
    </source>
</evidence>
<keyword evidence="9" id="KW-1133">Transmembrane helix</keyword>
<dbReference type="PRINTS" id="PR00411">
    <property type="entry name" value="PNDRDTASEI"/>
</dbReference>
<dbReference type="InterPro" id="IPR023753">
    <property type="entry name" value="FAD/NAD-binding_dom"/>
</dbReference>
<dbReference type="Pfam" id="PF07992">
    <property type="entry name" value="Pyr_redox_2"/>
    <property type="match status" value="1"/>
</dbReference>
<dbReference type="PRINTS" id="PR00368">
    <property type="entry name" value="FADPNR"/>
</dbReference>
<keyword evidence="3" id="KW-0285">Flavoprotein</keyword>
<comment type="similarity">
    <text evidence="1">Belongs to the NADH dehydrogenase family.</text>
</comment>
<dbReference type="PANTHER" id="PTHR43706">
    <property type="entry name" value="NADH DEHYDROGENASE"/>
    <property type="match status" value="1"/>
</dbReference>
<dbReference type="InterPro" id="IPR045024">
    <property type="entry name" value="NDH-2"/>
</dbReference>
<evidence type="ECO:0000256" key="3">
    <source>
        <dbReference type="ARBA" id="ARBA00022630"/>
    </source>
</evidence>
<keyword evidence="4" id="KW-0274">FAD</keyword>
<reference evidence="11" key="1">
    <citation type="submission" date="2020-02" db="EMBL/GenBank/DDBJ databases">
        <authorList>
            <person name="Meier V. D."/>
        </authorList>
    </citation>
    <scope>NUCLEOTIDE SEQUENCE</scope>
    <source>
        <strain evidence="11">AVDCRST_MAG86</strain>
    </source>
</reference>
<dbReference type="PANTHER" id="PTHR43706:SF47">
    <property type="entry name" value="EXTERNAL NADH-UBIQUINONE OXIDOREDUCTASE 1, MITOCHONDRIAL-RELATED"/>
    <property type="match status" value="1"/>
</dbReference>
<organism evidence="11">
    <name type="scientific">uncultured Truepera sp</name>
    <dbReference type="NCBI Taxonomy" id="543023"/>
    <lineage>
        <taxon>Bacteria</taxon>
        <taxon>Thermotogati</taxon>
        <taxon>Deinococcota</taxon>
        <taxon>Deinococci</taxon>
        <taxon>Trueperales</taxon>
        <taxon>Trueperaceae</taxon>
        <taxon>Truepera</taxon>
        <taxon>environmental samples</taxon>
    </lineage>
</organism>
<accession>A0A6J4VRS6</accession>
<keyword evidence="5 11" id="KW-0560">Oxidoreductase</keyword>
<keyword evidence="9" id="KW-0812">Transmembrane</keyword>
<proteinExistence type="inferred from homology"/>
<dbReference type="EMBL" id="CADCWP010000332">
    <property type="protein sequence ID" value="CAA9587021.1"/>
    <property type="molecule type" value="Genomic_DNA"/>
</dbReference>
<dbReference type="GO" id="GO:0050136">
    <property type="term" value="F:NADH dehydrogenase (quinone) (non-electrogenic) activity"/>
    <property type="evidence" value="ECO:0007669"/>
    <property type="project" value="UniProtKB-EC"/>
</dbReference>
<evidence type="ECO:0000256" key="1">
    <source>
        <dbReference type="ARBA" id="ARBA00005272"/>
    </source>
</evidence>
<protein>
    <recommendedName>
        <fullName evidence="2">NADH:ubiquinone reductase (non-electrogenic)</fullName>
        <ecNumber evidence="2">1.6.5.9</ecNumber>
    </recommendedName>
</protein>
<gene>
    <name evidence="11" type="ORF">AVDCRST_MAG86-3700</name>
</gene>
<dbReference type="AlphaFoldDB" id="A0A6J4VRS6"/>
<feature type="region of interest" description="Disordered" evidence="8">
    <location>
        <begin position="427"/>
        <end position="455"/>
    </location>
</feature>